<dbReference type="Proteomes" id="UP000765509">
    <property type="component" value="Unassembled WGS sequence"/>
</dbReference>
<evidence type="ECO:0000313" key="2">
    <source>
        <dbReference type="Proteomes" id="UP000765509"/>
    </source>
</evidence>
<organism evidence="1 2">
    <name type="scientific">Austropuccinia psidii MF-1</name>
    <dbReference type="NCBI Taxonomy" id="1389203"/>
    <lineage>
        <taxon>Eukaryota</taxon>
        <taxon>Fungi</taxon>
        <taxon>Dikarya</taxon>
        <taxon>Basidiomycota</taxon>
        <taxon>Pucciniomycotina</taxon>
        <taxon>Pucciniomycetes</taxon>
        <taxon>Pucciniales</taxon>
        <taxon>Sphaerophragmiaceae</taxon>
        <taxon>Austropuccinia</taxon>
    </lineage>
</organism>
<dbReference type="AlphaFoldDB" id="A0A9Q3GNA8"/>
<name>A0A9Q3GNA8_9BASI</name>
<evidence type="ECO:0000313" key="1">
    <source>
        <dbReference type="EMBL" id="MBW0473169.1"/>
    </source>
</evidence>
<gene>
    <name evidence="1" type="ORF">O181_012884</name>
</gene>
<dbReference type="EMBL" id="AVOT02003317">
    <property type="protein sequence ID" value="MBW0473169.1"/>
    <property type="molecule type" value="Genomic_DNA"/>
</dbReference>
<protein>
    <submittedName>
        <fullName evidence="1">Uncharacterized protein</fullName>
    </submittedName>
</protein>
<comment type="caution">
    <text evidence="1">The sequence shown here is derived from an EMBL/GenBank/DDBJ whole genome shotgun (WGS) entry which is preliminary data.</text>
</comment>
<keyword evidence="2" id="KW-1185">Reference proteome</keyword>
<reference evidence="1" key="1">
    <citation type="submission" date="2021-03" db="EMBL/GenBank/DDBJ databases">
        <title>Draft genome sequence of rust myrtle Austropuccinia psidii MF-1, a brazilian biotype.</title>
        <authorList>
            <person name="Quecine M.C."/>
            <person name="Pachon D.M.R."/>
            <person name="Bonatelli M.L."/>
            <person name="Correr F.H."/>
            <person name="Franceschini L.M."/>
            <person name="Leite T.F."/>
            <person name="Margarido G.R.A."/>
            <person name="Almeida C.A."/>
            <person name="Ferrarezi J.A."/>
            <person name="Labate C.A."/>
        </authorList>
    </citation>
    <scope>NUCLEOTIDE SEQUENCE</scope>
    <source>
        <strain evidence="1">MF-1</strain>
    </source>
</reference>
<sequence>MSDSMIIMKIFRRCGGELEDHIKCKCLEPCSTEDYINSIEDIITRTMIGKTLTRNLIKSREVPKTSRDDRGPQKPVLKCHKCGRISNSANTCTKKTTINQVQVIKEAQCP</sequence>
<accession>A0A9Q3GNA8</accession>
<proteinExistence type="predicted"/>